<dbReference type="PANTHER" id="PTHR37298">
    <property type="entry name" value="UPF0111 PROTEIN YKAA"/>
    <property type="match status" value="1"/>
</dbReference>
<sequence length="353" mass="39551">MLLITSRETKRWVIPKGNPLTGMERHASAAVEAEEEAGVIGAVCPTSIGSYEYRKRRANGASIMYNVEVFPLAVTNELDDWKEMDERERKWFSFRDAAAAVEEPDLQAMIRSFGDGGFRAVAQPRGVVHDVAQKTGVGWMFAWFQRLLPRQGNFFELFESHAATLVAGANALSRLLQGGEGMADHVQEIIEREHDADAITREVLQTVRRTFLTPFDRSAITDLIASMDDAIDEMQKTAGAIDLYDVTEFEPEMRDMAGIIVDAARLTAEALPLLRNVAANATRLHELTERLVRMEGHADEIHAAGLKRLFKEHGQSNTMQFLIARELFRHLERVTDSFEDVANEIDGLVIDHA</sequence>
<dbReference type="Pfam" id="PF01865">
    <property type="entry name" value="PhoU_div"/>
    <property type="match status" value="1"/>
</dbReference>
<name>A0A2W5N9A1_SPHMC</name>
<dbReference type="AlphaFoldDB" id="A0A2W5N9A1"/>
<dbReference type="InterPro" id="IPR052912">
    <property type="entry name" value="UPF0111_domain"/>
</dbReference>
<dbReference type="InterPro" id="IPR018445">
    <property type="entry name" value="Put_Phosphate_transp_reg"/>
</dbReference>
<evidence type="ECO:0000256" key="1">
    <source>
        <dbReference type="ARBA" id="ARBA00008591"/>
    </source>
</evidence>
<reference evidence="2 3" key="1">
    <citation type="submission" date="2017-08" db="EMBL/GenBank/DDBJ databases">
        <title>Infants hospitalized years apart are colonized by the same room-sourced microbial strains.</title>
        <authorList>
            <person name="Brooks B."/>
            <person name="Olm M.R."/>
            <person name="Firek B.A."/>
            <person name="Baker R."/>
            <person name="Thomas B.C."/>
            <person name="Morowitz M.J."/>
            <person name="Banfield J.F."/>
        </authorList>
    </citation>
    <scope>NUCLEOTIDE SEQUENCE [LARGE SCALE GENOMIC DNA]</scope>
    <source>
        <strain evidence="2">S2_005_003_R2_47</strain>
    </source>
</reference>
<organism evidence="2 3">
    <name type="scientific">Sphingopyxis macrogoltabida</name>
    <name type="common">Sphingomonas macrogoltabidus</name>
    <dbReference type="NCBI Taxonomy" id="33050"/>
    <lineage>
        <taxon>Bacteria</taxon>
        <taxon>Pseudomonadati</taxon>
        <taxon>Pseudomonadota</taxon>
        <taxon>Alphaproteobacteria</taxon>
        <taxon>Sphingomonadales</taxon>
        <taxon>Sphingomonadaceae</taxon>
        <taxon>Sphingopyxis</taxon>
    </lineage>
</organism>
<dbReference type="PANTHER" id="PTHR37298:SF1">
    <property type="entry name" value="UPF0111 PROTEIN YKAA"/>
    <property type="match status" value="1"/>
</dbReference>
<evidence type="ECO:0000313" key="3">
    <source>
        <dbReference type="Proteomes" id="UP000248597"/>
    </source>
</evidence>
<dbReference type="InterPro" id="IPR015797">
    <property type="entry name" value="NUDIX_hydrolase-like_dom_sf"/>
</dbReference>
<dbReference type="CDD" id="cd04666">
    <property type="entry name" value="NUDIX_DIPP2_like_Nudt4"/>
    <property type="match status" value="1"/>
</dbReference>
<dbReference type="Gene3D" id="3.90.79.10">
    <property type="entry name" value="Nucleoside Triphosphate Pyrophosphohydrolase"/>
    <property type="match status" value="1"/>
</dbReference>
<comment type="similarity">
    <text evidence="1">Belongs to the UPF0111 family.</text>
</comment>
<dbReference type="SUPFAM" id="SSF55811">
    <property type="entry name" value="Nudix"/>
    <property type="match status" value="1"/>
</dbReference>
<dbReference type="Gene3D" id="1.20.58.220">
    <property type="entry name" value="Phosphate transport system protein phou homolog 2, domain 2"/>
    <property type="match status" value="1"/>
</dbReference>
<dbReference type="GO" id="GO:0016462">
    <property type="term" value="F:pyrophosphatase activity"/>
    <property type="evidence" value="ECO:0007669"/>
    <property type="project" value="InterPro"/>
</dbReference>
<dbReference type="InterPro" id="IPR038078">
    <property type="entry name" value="PhoU-like_sf"/>
</dbReference>
<dbReference type="Proteomes" id="UP000248597">
    <property type="component" value="Unassembled WGS sequence"/>
</dbReference>
<dbReference type="InterPro" id="IPR047198">
    <property type="entry name" value="DDP-like_NUDIX"/>
</dbReference>
<evidence type="ECO:0000313" key="2">
    <source>
        <dbReference type="EMBL" id="PZQ22820.1"/>
    </source>
</evidence>
<protein>
    <submittedName>
        <fullName evidence="2">DUF47 domain-containing protein</fullName>
    </submittedName>
</protein>
<accession>A0A2W5N9A1</accession>
<gene>
    <name evidence="2" type="ORF">DI569_07040</name>
</gene>
<proteinExistence type="inferred from homology"/>
<comment type="caution">
    <text evidence="2">The sequence shown here is derived from an EMBL/GenBank/DDBJ whole genome shotgun (WGS) entry which is preliminary data.</text>
</comment>
<dbReference type="EMBL" id="QFPJ01000012">
    <property type="protein sequence ID" value="PZQ22820.1"/>
    <property type="molecule type" value="Genomic_DNA"/>
</dbReference>